<dbReference type="RefSeq" id="WP_163249005.1">
    <property type="nucleotide sequence ID" value="NZ_SXDP01000003.1"/>
</dbReference>
<evidence type="ECO:0000313" key="2">
    <source>
        <dbReference type="EMBL" id="NEZ46798.1"/>
    </source>
</evidence>
<dbReference type="Proteomes" id="UP000473885">
    <property type="component" value="Unassembled WGS sequence"/>
</dbReference>
<organism evidence="2 3">
    <name type="scientific">Clostridium niameyense</name>
    <dbReference type="NCBI Taxonomy" id="1622073"/>
    <lineage>
        <taxon>Bacteria</taxon>
        <taxon>Bacillati</taxon>
        <taxon>Bacillota</taxon>
        <taxon>Clostridia</taxon>
        <taxon>Eubacteriales</taxon>
        <taxon>Clostridiaceae</taxon>
        <taxon>Clostridium</taxon>
    </lineage>
</organism>
<evidence type="ECO:0000313" key="3">
    <source>
        <dbReference type="Proteomes" id="UP000473885"/>
    </source>
</evidence>
<sequence length="217" mass="25785">MKGINIMYKRNFIINIISSILISIIFIVVSIKITLSYKTLYYNDIYNLFIYKDVDLTIDQIKNIYDYLIYYLNSRKNIDFILPYLPSSKEGVIHFKEVKSIILNIYNIFNVSLIISLPLIYTNLKNKNLEFLKYSSILLLSFPLLLIPFSLNFHKSFDIFHRMFFANDYWLFDPIKDPIITLLPEQFFFHCAFLITSLITLSGMINIYLYIKLKSKL</sequence>
<dbReference type="AlphaFoldDB" id="A0A6M0RC98"/>
<protein>
    <submittedName>
        <fullName evidence="2">TIGR01906 family membrane protein</fullName>
    </submittedName>
</protein>
<dbReference type="InterPro" id="IPR010178">
    <property type="entry name" value="Lit"/>
</dbReference>
<dbReference type="Pfam" id="PF07314">
    <property type="entry name" value="Lit"/>
    <property type="match status" value="1"/>
</dbReference>
<gene>
    <name evidence="2" type="ORF">FDF74_06150</name>
</gene>
<keyword evidence="1" id="KW-1133">Transmembrane helix</keyword>
<feature type="transmembrane region" description="Helical" evidence="1">
    <location>
        <begin position="187"/>
        <end position="211"/>
    </location>
</feature>
<dbReference type="EMBL" id="SXDP01000003">
    <property type="protein sequence ID" value="NEZ46798.1"/>
    <property type="molecule type" value="Genomic_DNA"/>
</dbReference>
<comment type="caution">
    <text evidence="2">The sequence shown here is derived from an EMBL/GenBank/DDBJ whole genome shotgun (WGS) entry which is preliminary data.</text>
</comment>
<reference evidence="2 3" key="1">
    <citation type="submission" date="2019-04" db="EMBL/GenBank/DDBJ databases">
        <title>Genome sequencing of Clostridium botulinum Groups I-IV and Clostridium butyricum.</title>
        <authorList>
            <person name="Brunt J."/>
            <person name="Van Vliet A.H.M."/>
            <person name="Stringer S.C."/>
            <person name="Carter A.T."/>
            <person name="Peck M.W."/>
        </authorList>
    </citation>
    <scope>NUCLEOTIDE SEQUENCE [LARGE SCALE GENOMIC DNA]</scope>
    <source>
        <strain evidence="2 3">IFR 18/094</strain>
    </source>
</reference>
<evidence type="ECO:0000256" key="1">
    <source>
        <dbReference type="SAM" id="Phobius"/>
    </source>
</evidence>
<keyword evidence="1" id="KW-0812">Transmembrane</keyword>
<keyword evidence="1" id="KW-0472">Membrane</keyword>
<proteinExistence type="predicted"/>
<dbReference type="NCBIfam" id="TIGR01906">
    <property type="entry name" value="integ_TIGR01906"/>
    <property type="match status" value="1"/>
</dbReference>
<name>A0A6M0RC98_9CLOT</name>
<feature type="transmembrane region" description="Helical" evidence="1">
    <location>
        <begin position="105"/>
        <end position="124"/>
    </location>
</feature>
<keyword evidence="3" id="KW-1185">Reference proteome</keyword>
<feature type="transmembrane region" description="Helical" evidence="1">
    <location>
        <begin position="131"/>
        <end position="151"/>
    </location>
</feature>
<feature type="transmembrane region" description="Helical" evidence="1">
    <location>
        <begin position="12"/>
        <end position="33"/>
    </location>
</feature>
<accession>A0A6M0RC98</accession>